<sequence>MLEETGGDVKGHSFTGCCWGECLGSKGELCGECRREQEQAAALEKQVECFDFGGLGPPPPCPTLCRQEATDFTAARERKRADFFGQGLCQQTQLSVSRVNRRLPTPVADHCSLMM</sequence>
<dbReference type="Proteomes" id="UP000602510">
    <property type="component" value="Unassembled WGS sequence"/>
</dbReference>
<name>A0A833VZC6_PHYIN</name>
<comment type="caution">
    <text evidence="1">The sequence shown here is derived from an EMBL/GenBank/DDBJ whole genome shotgun (WGS) entry which is preliminary data.</text>
</comment>
<dbReference type="AlphaFoldDB" id="A0A833VZC6"/>
<dbReference type="EMBL" id="WSZM01000325">
    <property type="protein sequence ID" value="KAF4035269.1"/>
    <property type="molecule type" value="Genomic_DNA"/>
</dbReference>
<keyword evidence="2" id="KW-1185">Reference proteome</keyword>
<protein>
    <submittedName>
        <fullName evidence="1">Uncharacterized protein</fullName>
    </submittedName>
</protein>
<evidence type="ECO:0000313" key="1">
    <source>
        <dbReference type="EMBL" id="KAF4035269.1"/>
    </source>
</evidence>
<organism evidence="1 2">
    <name type="scientific">Phytophthora infestans</name>
    <name type="common">Potato late blight agent</name>
    <name type="synonym">Botrytis infestans</name>
    <dbReference type="NCBI Taxonomy" id="4787"/>
    <lineage>
        <taxon>Eukaryota</taxon>
        <taxon>Sar</taxon>
        <taxon>Stramenopiles</taxon>
        <taxon>Oomycota</taxon>
        <taxon>Peronosporomycetes</taxon>
        <taxon>Peronosporales</taxon>
        <taxon>Peronosporaceae</taxon>
        <taxon>Phytophthora</taxon>
    </lineage>
</organism>
<proteinExistence type="predicted"/>
<reference evidence="1" key="1">
    <citation type="submission" date="2020-04" db="EMBL/GenBank/DDBJ databases">
        <title>Hybrid Assembly of Korean Phytophthora infestans isolates.</title>
        <authorList>
            <person name="Prokchorchik M."/>
            <person name="Lee Y."/>
            <person name="Seo J."/>
            <person name="Cho J.-H."/>
            <person name="Park Y.-E."/>
            <person name="Jang D.-C."/>
            <person name="Im J.-S."/>
            <person name="Choi J.-G."/>
            <person name="Park H.-J."/>
            <person name="Lee G.-B."/>
            <person name="Lee Y.-G."/>
            <person name="Hong S.-Y."/>
            <person name="Cho K."/>
            <person name="Sohn K.H."/>
        </authorList>
    </citation>
    <scope>NUCLEOTIDE SEQUENCE</scope>
    <source>
        <strain evidence="1">KR_1_A1</strain>
    </source>
</reference>
<evidence type="ECO:0000313" key="2">
    <source>
        <dbReference type="Proteomes" id="UP000602510"/>
    </source>
</evidence>
<gene>
    <name evidence="1" type="ORF">GN244_ATG12675</name>
</gene>
<accession>A0A833VZC6</accession>